<keyword evidence="8" id="KW-0378">Hydrolase</keyword>
<sequence>MINFELHYRAQQQIQRCIERASEYFNTPFSRPNLSLKLRGKTAGKAYLQRWEIRLNPILLAENPQAFIDEVIPHEIAHLITYQRYGRVRPHGREWQSVMSQVFNLPPRTTHSFDVGSVQGKTFAYRCACQVHSLSIRRHNKVLRQQSSYHCRHCQTPLVFTG</sequence>
<evidence type="ECO:0000256" key="7">
    <source>
        <dbReference type="HAMAP-Rule" id="MF_00746"/>
    </source>
</evidence>
<dbReference type="SMART" id="SM00731">
    <property type="entry name" value="SprT"/>
    <property type="match status" value="1"/>
</dbReference>
<dbReference type="InterPro" id="IPR006640">
    <property type="entry name" value="SprT-like_domain"/>
</dbReference>
<evidence type="ECO:0000313" key="8">
    <source>
        <dbReference type="EMBL" id="MBC5849432.1"/>
    </source>
</evidence>
<dbReference type="PANTHER" id="PTHR38773:SF1">
    <property type="entry name" value="PROTEIN SPRT"/>
    <property type="match status" value="1"/>
</dbReference>
<feature type="binding site" evidence="7">
    <location>
        <position position="74"/>
    </location>
    <ligand>
        <name>Zn(2+)</name>
        <dbReference type="ChEBI" id="CHEBI:29105"/>
    </ligand>
</feature>
<dbReference type="RefSeq" id="WP_158137784.1">
    <property type="nucleotide sequence ID" value="NZ_CP046793.1"/>
</dbReference>
<protein>
    <recommendedName>
        <fullName evidence="3 7">Protein SprT</fullName>
    </recommendedName>
</protein>
<dbReference type="PANTHER" id="PTHR38773">
    <property type="entry name" value="PROTEIN SPRT"/>
    <property type="match status" value="1"/>
</dbReference>
<dbReference type="HAMAP" id="MF_00746">
    <property type="entry name" value="SprT"/>
    <property type="match status" value="1"/>
</dbReference>
<evidence type="ECO:0000256" key="1">
    <source>
        <dbReference type="ARBA" id="ARBA00004496"/>
    </source>
</evidence>
<dbReference type="Pfam" id="PF10263">
    <property type="entry name" value="SprT-like"/>
    <property type="match status" value="1"/>
</dbReference>
<dbReference type="Gene3D" id="3.30.2010.10">
    <property type="entry name" value="Metalloproteases ('zincins'), catalytic domain"/>
    <property type="match status" value="1"/>
</dbReference>
<evidence type="ECO:0000313" key="9">
    <source>
        <dbReference type="Proteomes" id="UP000615796"/>
    </source>
</evidence>
<feature type="binding site" evidence="7">
    <location>
        <position position="78"/>
    </location>
    <ligand>
        <name>Zn(2+)</name>
        <dbReference type="ChEBI" id="CHEBI:29105"/>
    </ligand>
</feature>
<keyword evidence="9" id="KW-1185">Reference proteome</keyword>
<keyword evidence="4 7" id="KW-0963">Cytoplasm</keyword>
<dbReference type="Pfam" id="PF17283">
    <property type="entry name" value="Zn_ribbon_SprT"/>
    <property type="match status" value="1"/>
</dbReference>
<comment type="similarity">
    <text evidence="2 7">Belongs to the SprT family.</text>
</comment>
<proteinExistence type="inferred from homology"/>
<dbReference type="GO" id="GO:0005737">
    <property type="term" value="C:cytoplasm"/>
    <property type="evidence" value="ECO:0007669"/>
    <property type="project" value="UniProtKB-SubCell"/>
</dbReference>
<dbReference type="GO" id="GO:0008237">
    <property type="term" value="F:metallopeptidase activity"/>
    <property type="evidence" value="ECO:0007669"/>
    <property type="project" value="UniProtKB-KW"/>
</dbReference>
<dbReference type="GO" id="GO:0008270">
    <property type="term" value="F:zinc ion binding"/>
    <property type="evidence" value="ECO:0007669"/>
    <property type="project" value="UniProtKB-UniRule"/>
</dbReference>
<evidence type="ECO:0000256" key="5">
    <source>
        <dbReference type="ARBA" id="ARBA00022723"/>
    </source>
</evidence>
<reference evidence="8" key="1">
    <citation type="submission" date="2020-08" db="EMBL/GenBank/DDBJ databases">
        <title>Genome Sequencing and Pan-Genome Analysis of Migratory bird Vibrio Strains, Inner Mongolia.</title>
        <authorList>
            <person name="Zheng L."/>
        </authorList>
    </citation>
    <scope>NUCLEOTIDE SEQUENCE</scope>
    <source>
        <strain evidence="8">M13F</strain>
    </source>
</reference>
<dbReference type="InterPro" id="IPR035240">
    <property type="entry name" value="SprT_Zn_ribbon"/>
</dbReference>
<dbReference type="GO" id="GO:0006950">
    <property type="term" value="P:response to stress"/>
    <property type="evidence" value="ECO:0007669"/>
    <property type="project" value="UniProtKB-ARBA"/>
</dbReference>
<evidence type="ECO:0000256" key="2">
    <source>
        <dbReference type="ARBA" id="ARBA00006591"/>
    </source>
</evidence>
<name>A0A9X0R4V1_VIBME</name>
<keyword evidence="5 7" id="KW-0479">Metal-binding</keyword>
<comment type="caution">
    <text evidence="8">The sequence shown here is derived from an EMBL/GenBank/DDBJ whole genome shotgun (WGS) entry which is preliminary data.</text>
</comment>
<comment type="cofactor">
    <cofactor evidence="7">
        <name>Zn(2+)</name>
        <dbReference type="ChEBI" id="CHEBI:29105"/>
    </cofactor>
    <text evidence="7">Binds 1 zinc ion.</text>
</comment>
<feature type="active site" evidence="7">
    <location>
        <position position="75"/>
    </location>
</feature>
<dbReference type="NCBIfam" id="NF003421">
    <property type="entry name" value="PRK04860.1"/>
    <property type="match status" value="1"/>
</dbReference>
<evidence type="ECO:0000256" key="6">
    <source>
        <dbReference type="ARBA" id="ARBA00022833"/>
    </source>
</evidence>
<evidence type="ECO:0000256" key="4">
    <source>
        <dbReference type="ARBA" id="ARBA00022490"/>
    </source>
</evidence>
<evidence type="ECO:0000256" key="3">
    <source>
        <dbReference type="ARBA" id="ARBA00020082"/>
    </source>
</evidence>
<keyword evidence="6 7" id="KW-0862">Zinc</keyword>
<gene>
    <name evidence="7" type="primary">sprT</name>
    <name evidence="8" type="ORF">H8Q88_00435</name>
</gene>
<dbReference type="AlphaFoldDB" id="A0A9X0R4V1"/>
<keyword evidence="8" id="KW-0482">Metalloprotease</keyword>
<dbReference type="InterPro" id="IPR023483">
    <property type="entry name" value="Uncharacterised_SprT"/>
</dbReference>
<comment type="subcellular location">
    <subcellularLocation>
        <location evidence="1 7">Cytoplasm</location>
    </subcellularLocation>
</comment>
<organism evidence="8 9">
    <name type="scientific">Vibrio metschnikovii</name>
    <dbReference type="NCBI Taxonomy" id="28172"/>
    <lineage>
        <taxon>Bacteria</taxon>
        <taxon>Pseudomonadati</taxon>
        <taxon>Pseudomonadota</taxon>
        <taxon>Gammaproteobacteria</taxon>
        <taxon>Vibrionales</taxon>
        <taxon>Vibrionaceae</taxon>
        <taxon>Vibrio</taxon>
    </lineage>
</organism>
<dbReference type="Proteomes" id="UP000615796">
    <property type="component" value="Unassembled WGS sequence"/>
</dbReference>
<accession>A0A9X0R4V1</accession>
<keyword evidence="8" id="KW-0645">Protease</keyword>
<dbReference type="EMBL" id="JACRUP010000001">
    <property type="protein sequence ID" value="MBC5849432.1"/>
    <property type="molecule type" value="Genomic_DNA"/>
</dbReference>